<dbReference type="SUPFAM" id="SSF52540">
    <property type="entry name" value="P-loop containing nucleoside triphosphate hydrolases"/>
    <property type="match status" value="1"/>
</dbReference>
<name>A0A5J6V2F1_9MICO</name>
<proteinExistence type="predicted"/>
<reference evidence="2 3" key="1">
    <citation type="submission" date="2019-09" db="EMBL/GenBank/DDBJ databases">
        <title>Serinicoccus pratensis sp. nov., isolated from meadow soil.</title>
        <authorList>
            <person name="Zhang W."/>
        </authorList>
    </citation>
    <scope>NUCLEOTIDE SEQUENCE [LARGE SCALE GENOMIC DNA]</scope>
    <source>
        <strain evidence="2 3">W204</strain>
    </source>
</reference>
<dbReference type="InterPro" id="IPR027417">
    <property type="entry name" value="P-loop_NTPase"/>
</dbReference>
<organism evidence="2 3">
    <name type="scientific">Ornithinimicrobium pratense</name>
    <dbReference type="NCBI Taxonomy" id="2593973"/>
    <lineage>
        <taxon>Bacteria</taxon>
        <taxon>Bacillati</taxon>
        <taxon>Actinomycetota</taxon>
        <taxon>Actinomycetes</taxon>
        <taxon>Micrococcales</taxon>
        <taxon>Ornithinimicrobiaceae</taxon>
        <taxon>Ornithinimicrobium</taxon>
    </lineage>
</organism>
<dbReference type="Proteomes" id="UP000326546">
    <property type="component" value="Chromosome"/>
</dbReference>
<sequence>MALISFFSAKGAPGTTSTAMLTAALWPRPTLLVDADPAGGDLLMRLPTDAGMALTQRPGLLTLLPLARHGLAPGVVLDHSQVVQGGQRVLVGLDSPEQAEASAAFWPILGRNFHDLPGTDVVLDLGQLSVRSSQMSLAERSDMLIGVIRPTPASVLHMRQRLTALTRTLATLGPDAPLVGLVAIADVQQQAEASSALATVLTDVPEVHHLGMVAHEPRAERMFHGDLLVRPERTMLVRSGRSLVERVRSLLDGAAPDPDPAPAGRGADQVDQAGPAGSGAQAGSTDAIEAGDASGLPDGGADAGAAQKEQPDADRPMSRRDLKKKKWRVQR</sequence>
<feature type="compositionally biased region" description="Basic and acidic residues" evidence="1">
    <location>
        <begin position="309"/>
        <end position="320"/>
    </location>
</feature>
<dbReference type="RefSeq" id="WP_158059824.1">
    <property type="nucleotide sequence ID" value="NZ_CP044427.1"/>
</dbReference>
<dbReference type="EMBL" id="CP044427">
    <property type="protein sequence ID" value="QFG67426.1"/>
    <property type="molecule type" value="Genomic_DNA"/>
</dbReference>
<dbReference type="OrthoDB" id="5243870at2"/>
<feature type="compositionally biased region" description="Basic residues" evidence="1">
    <location>
        <begin position="321"/>
        <end position="331"/>
    </location>
</feature>
<evidence type="ECO:0008006" key="4">
    <source>
        <dbReference type="Google" id="ProtNLM"/>
    </source>
</evidence>
<gene>
    <name evidence="2" type="ORF">FY030_00635</name>
</gene>
<evidence type="ECO:0000313" key="2">
    <source>
        <dbReference type="EMBL" id="QFG67426.1"/>
    </source>
</evidence>
<dbReference type="Gene3D" id="3.40.50.300">
    <property type="entry name" value="P-loop containing nucleotide triphosphate hydrolases"/>
    <property type="match status" value="1"/>
</dbReference>
<keyword evidence="3" id="KW-1185">Reference proteome</keyword>
<accession>A0A5J6V2F1</accession>
<dbReference type="KEGG" id="serw:FY030_00635"/>
<dbReference type="AlphaFoldDB" id="A0A5J6V2F1"/>
<feature type="compositionally biased region" description="Low complexity" evidence="1">
    <location>
        <begin position="252"/>
        <end position="296"/>
    </location>
</feature>
<protein>
    <recommendedName>
        <fullName evidence="4">ParA family protein</fullName>
    </recommendedName>
</protein>
<evidence type="ECO:0000256" key="1">
    <source>
        <dbReference type="SAM" id="MobiDB-lite"/>
    </source>
</evidence>
<feature type="region of interest" description="Disordered" evidence="1">
    <location>
        <begin position="252"/>
        <end position="331"/>
    </location>
</feature>
<evidence type="ECO:0000313" key="3">
    <source>
        <dbReference type="Proteomes" id="UP000326546"/>
    </source>
</evidence>